<name>A0A6B3NT25_9CYAN</name>
<dbReference type="AlphaFoldDB" id="A0A6B3NT25"/>
<reference evidence="1" key="1">
    <citation type="submission" date="2019-11" db="EMBL/GenBank/DDBJ databases">
        <title>Genomic insights into an expanded diversity of filamentous marine cyanobacteria reveals the extraordinary biosynthetic potential of Moorea and Okeania.</title>
        <authorList>
            <person name="Ferreira Leao T."/>
            <person name="Wang M."/>
            <person name="Moss N."/>
            <person name="Da Silva R."/>
            <person name="Sanders J."/>
            <person name="Nurk S."/>
            <person name="Gurevich A."/>
            <person name="Humphrey G."/>
            <person name="Reher R."/>
            <person name="Zhu Q."/>
            <person name="Belda-Ferre P."/>
            <person name="Glukhov E."/>
            <person name="Rex R."/>
            <person name="Dorrestein P.C."/>
            <person name="Knight R."/>
            <person name="Pevzner P."/>
            <person name="Gerwick W.H."/>
            <person name="Gerwick L."/>
        </authorList>
    </citation>
    <scope>NUCLEOTIDE SEQUENCE</scope>
    <source>
        <strain evidence="1">SIO1C4</strain>
    </source>
</reference>
<dbReference type="EMBL" id="JAAHFQ010001194">
    <property type="protein sequence ID" value="NER32348.1"/>
    <property type="molecule type" value="Genomic_DNA"/>
</dbReference>
<proteinExistence type="predicted"/>
<accession>A0A6B3NT25</accession>
<sequence length="236" mass="26473">MGRSLIASSFCLDDSREVALAAIEGVINWNENQQPLPLANFFPLFCRAKILGVRHKALKALRQNIEADCRLREADLLKICTTLKDETAPEIIQPLYQIISLWVNFNNKIPLTVANIIFELTNRLIHDKKEAYLNGGLANAAFVALKSIANLEDITFNSQLVPCTRQLFKVTDLGRTVDQLFVIALLTRIARFDQQFLGKIVREDFVREDGIMPIVNQQAVVIAIVNSQGKNSPLLS</sequence>
<evidence type="ECO:0000313" key="1">
    <source>
        <dbReference type="EMBL" id="NER32348.1"/>
    </source>
</evidence>
<organism evidence="1">
    <name type="scientific">Symploca sp. SIO1C4</name>
    <dbReference type="NCBI Taxonomy" id="2607765"/>
    <lineage>
        <taxon>Bacteria</taxon>
        <taxon>Bacillati</taxon>
        <taxon>Cyanobacteriota</taxon>
        <taxon>Cyanophyceae</taxon>
        <taxon>Coleofasciculales</taxon>
        <taxon>Coleofasciculaceae</taxon>
        <taxon>Symploca</taxon>
    </lineage>
</organism>
<protein>
    <submittedName>
        <fullName evidence="1">Uncharacterized protein</fullName>
    </submittedName>
</protein>
<comment type="caution">
    <text evidence="1">The sequence shown here is derived from an EMBL/GenBank/DDBJ whole genome shotgun (WGS) entry which is preliminary data.</text>
</comment>
<gene>
    <name evidence="1" type="ORF">F6J89_33320</name>
</gene>